<keyword evidence="1" id="KW-0472">Membrane</keyword>
<dbReference type="InterPro" id="IPR007404">
    <property type="entry name" value="YdjM-like"/>
</dbReference>
<dbReference type="RefSeq" id="WP_087677887.1">
    <property type="nucleotide sequence ID" value="NZ_FUWV01000001.1"/>
</dbReference>
<dbReference type="Pfam" id="PF04307">
    <property type="entry name" value="YdjM"/>
    <property type="match status" value="1"/>
</dbReference>
<dbReference type="AlphaFoldDB" id="A0A1T4KAC0"/>
<name>A0A1T4KAC0_9FIRM</name>
<dbReference type="OrthoDB" id="245523at2"/>
<dbReference type="PANTHER" id="PTHR40031:SF1">
    <property type="entry name" value="MEMBRANE-BOUND METAL-DEPENDENT HYDROLASE"/>
    <property type="match status" value="1"/>
</dbReference>
<keyword evidence="3" id="KW-1185">Reference proteome</keyword>
<dbReference type="InterPro" id="IPR053170">
    <property type="entry name" value="Transcription_regulator"/>
</dbReference>
<evidence type="ECO:0000256" key="1">
    <source>
        <dbReference type="SAM" id="Phobius"/>
    </source>
</evidence>
<gene>
    <name evidence="2" type="ORF">SAMN02745973_00455</name>
</gene>
<protein>
    <submittedName>
        <fullName evidence="2">Inner membrane protein</fullName>
    </submittedName>
</protein>
<evidence type="ECO:0000313" key="2">
    <source>
        <dbReference type="EMBL" id="SJZ39361.1"/>
    </source>
</evidence>
<organism evidence="2 3">
    <name type="scientific">Garciella nitratireducens DSM 15102</name>
    <dbReference type="NCBI Taxonomy" id="1121911"/>
    <lineage>
        <taxon>Bacteria</taxon>
        <taxon>Bacillati</taxon>
        <taxon>Bacillota</taxon>
        <taxon>Clostridia</taxon>
        <taxon>Eubacteriales</taxon>
        <taxon>Eubacteriaceae</taxon>
        <taxon>Garciella</taxon>
    </lineage>
</organism>
<sequence length="313" mass="35848">MDPVTHGLVGLAVASVSEEPILGAVSIGTTLAAMLPDLDIVMQCKGHLSYLKNHRGISHSILFLIGISLLIAGILTFIFPNTPFLKVLVWTIAGGLSHSLLDVLNSYGAKLLWPMRQKRYSGELLLSFDPVIIGLSLYMVFLNPSNSRIVTLKAGLIFLGYLLLRWMLKMNIYKEIFYQFGQKITIKNIKLLPAMTSIHKLHFILETKEKFIVGQVNILNKKFRIQRELEKTQIPIYEQVLHSIVGEFFHKFTPIYHLDIQDKGDYYYVIFTDLRFFIKNEFMYHATAILSKDLKTIEGIFHPYSFHQRVSII</sequence>
<proteinExistence type="predicted"/>
<feature type="transmembrane region" description="Helical" evidence="1">
    <location>
        <begin position="149"/>
        <end position="168"/>
    </location>
</feature>
<reference evidence="2 3" key="1">
    <citation type="submission" date="2017-02" db="EMBL/GenBank/DDBJ databases">
        <authorList>
            <person name="Peterson S.W."/>
        </authorList>
    </citation>
    <scope>NUCLEOTIDE SEQUENCE [LARGE SCALE GENOMIC DNA]</scope>
    <source>
        <strain evidence="2 3">DSM 15102</strain>
    </source>
</reference>
<dbReference type="EMBL" id="FUWV01000001">
    <property type="protein sequence ID" value="SJZ39361.1"/>
    <property type="molecule type" value="Genomic_DNA"/>
</dbReference>
<keyword evidence="1" id="KW-1133">Transmembrane helix</keyword>
<feature type="transmembrane region" description="Helical" evidence="1">
    <location>
        <begin position="124"/>
        <end position="143"/>
    </location>
</feature>
<dbReference type="Proteomes" id="UP000196365">
    <property type="component" value="Unassembled WGS sequence"/>
</dbReference>
<dbReference type="PANTHER" id="PTHR40031">
    <property type="entry name" value="HYPOTHETICAL MEMBRANE SPANNING PROTEIN"/>
    <property type="match status" value="1"/>
</dbReference>
<accession>A0A1T4KAC0</accession>
<evidence type="ECO:0000313" key="3">
    <source>
        <dbReference type="Proteomes" id="UP000196365"/>
    </source>
</evidence>
<feature type="transmembrane region" description="Helical" evidence="1">
    <location>
        <begin position="61"/>
        <end position="79"/>
    </location>
</feature>
<keyword evidence="1" id="KW-0812">Transmembrane</keyword>